<gene>
    <name evidence="2" type="ORF">CABS02_06478</name>
</gene>
<sequence length="24" mass="2683">MPVESSPANQRPQSPIARLSVYRV</sequence>
<evidence type="ECO:0000313" key="2">
    <source>
        <dbReference type="EMBL" id="KAI3553337.1"/>
    </source>
</evidence>
<accession>A0A9Q0B692</accession>
<comment type="caution">
    <text evidence="2">The sequence shown here is derived from an EMBL/GenBank/DDBJ whole genome shotgun (WGS) entry which is preliminary data.</text>
</comment>
<dbReference type="Proteomes" id="UP001056436">
    <property type="component" value="Unassembled WGS sequence"/>
</dbReference>
<dbReference type="EMBL" id="SDAQ01000031">
    <property type="protein sequence ID" value="KAI3553337.1"/>
    <property type="molecule type" value="Genomic_DNA"/>
</dbReference>
<proteinExistence type="predicted"/>
<organism evidence="2 3">
    <name type="scientific">Colletotrichum abscissum</name>
    <dbReference type="NCBI Taxonomy" id="1671311"/>
    <lineage>
        <taxon>Eukaryota</taxon>
        <taxon>Fungi</taxon>
        <taxon>Dikarya</taxon>
        <taxon>Ascomycota</taxon>
        <taxon>Pezizomycotina</taxon>
        <taxon>Sordariomycetes</taxon>
        <taxon>Hypocreomycetidae</taxon>
        <taxon>Glomerellales</taxon>
        <taxon>Glomerellaceae</taxon>
        <taxon>Colletotrichum</taxon>
        <taxon>Colletotrichum acutatum species complex</taxon>
    </lineage>
</organism>
<feature type="compositionally biased region" description="Polar residues" evidence="1">
    <location>
        <begin position="1"/>
        <end position="13"/>
    </location>
</feature>
<name>A0A9Q0B692_9PEZI</name>
<evidence type="ECO:0000256" key="1">
    <source>
        <dbReference type="SAM" id="MobiDB-lite"/>
    </source>
</evidence>
<dbReference type="AlphaFoldDB" id="A0A9Q0B692"/>
<keyword evidence="3" id="KW-1185">Reference proteome</keyword>
<reference evidence="2" key="1">
    <citation type="submission" date="2019-01" db="EMBL/GenBank/DDBJ databases">
        <title>Colletotrichum abscissum LGMF1257.</title>
        <authorList>
            <person name="Baroncelli R."/>
        </authorList>
    </citation>
    <scope>NUCLEOTIDE SEQUENCE</scope>
    <source>
        <strain evidence="2">Ca142</strain>
    </source>
</reference>
<evidence type="ECO:0000313" key="3">
    <source>
        <dbReference type="Proteomes" id="UP001056436"/>
    </source>
</evidence>
<feature type="region of interest" description="Disordered" evidence="1">
    <location>
        <begin position="1"/>
        <end position="24"/>
    </location>
</feature>
<protein>
    <submittedName>
        <fullName evidence="2">Uncharacterized protein</fullName>
    </submittedName>
</protein>